<feature type="non-terminal residue" evidence="4">
    <location>
        <position position="1"/>
    </location>
</feature>
<dbReference type="InterPro" id="IPR036236">
    <property type="entry name" value="Znf_C2H2_sf"/>
</dbReference>
<evidence type="ECO:0000313" key="5">
    <source>
        <dbReference type="Proteomes" id="UP001211065"/>
    </source>
</evidence>
<keyword evidence="2" id="KW-0472">Membrane</keyword>
<evidence type="ECO:0000256" key="1">
    <source>
        <dbReference type="PROSITE-ProRule" id="PRU00042"/>
    </source>
</evidence>
<name>A0AAD5TTY0_9FUNG</name>
<reference evidence="4" key="1">
    <citation type="submission" date="2020-05" db="EMBL/GenBank/DDBJ databases">
        <title>Phylogenomic resolution of chytrid fungi.</title>
        <authorList>
            <person name="Stajich J.E."/>
            <person name="Amses K."/>
            <person name="Simmons R."/>
            <person name="Seto K."/>
            <person name="Myers J."/>
            <person name="Bonds A."/>
            <person name="Quandt C.A."/>
            <person name="Barry K."/>
            <person name="Liu P."/>
            <person name="Grigoriev I."/>
            <person name="Longcore J.E."/>
            <person name="James T.Y."/>
        </authorList>
    </citation>
    <scope>NUCLEOTIDE SEQUENCE</scope>
    <source>
        <strain evidence="4">JEL0476</strain>
    </source>
</reference>
<keyword evidence="1" id="KW-0862">Zinc</keyword>
<keyword evidence="5" id="KW-1185">Reference proteome</keyword>
<keyword evidence="1" id="KW-0863">Zinc-finger</keyword>
<keyword evidence="2" id="KW-0812">Transmembrane</keyword>
<organism evidence="4 5">
    <name type="scientific">Clydaea vesicula</name>
    <dbReference type="NCBI Taxonomy" id="447962"/>
    <lineage>
        <taxon>Eukaryota</taxon>
        <taxon>Fungi</taxon>
        <taxon>Fungi incertae sedis</taxon>
        <taxon>Chytridiomycota</taxon>
        <taxon>Chytridiomycota incertae sedis</taxon>
        <taxon>Chytridiomycetes</taxon>
        <taxon>Lobulomycetales</taxon>
        <taxon>Lobulomycetaceae</taxon>
        <taxon>Clydaea</taxon>
    </lineage>
</organism>
<dbReference type="AlphaFoldDB" id="A0AAD5TTY0"/>
<gene>
    <name evidence="4" type="ORF">HK099_001809</name>
</gene>
<dbReference type="InterPro" id="IPR013087">
    <property type="entry name" value="Znf_C2H2_type"/>
</dbReference>
<dbReference type="PROSITE" id="PS00028">
    <property type="entry name" value="ZINC_FINGER_C2H2_1"/>
    <property type="match status" value="1"/>
</dbReference>
<protein>
    <recommendedName>
        <fullName evidence="3">C2H2-type domain-containing protein</fullName>
    </recommendedName>
</protein>
<evidence type="ECO:0000259" key="3">
    <source>
        <dbReference type="PROSITE" id="PS50157"/>
    </source>
</evidence>
<evidence type="ECO:0000256" key="2">
    <source>
        <dbReference type="SAM" id="Phobius"/>
    </source>
</evidence>
<dbReference type="EMBL" id="JADGJW010001554">
    <property type="protein sequence ID" value="KAJ3202553.1"/>
    <property type="molecule type" value="Genomic_DNA"/>
</dbReference>
<keyword evidence="2" id="KW-1133">Transmembrane helix</keyword>
<evidence type="ECO:0000313" key="4">
    <source>
        <dbReference type="EMBL" id="KAJ3202553.1"/>
    </source>
</evidence>
<feature type="domain" description="C2H2-type" evidence="3">
    <location>
        <begin position="195"/>
        <end position="224"/>
    </location>
</feature>
<dbReference type="SUPFAM" id="SSF57667">
    <property type="entry name" value="beta-beta-alpha zinc fingers"/>
    <property type="match status" value="1"/>
</dbReference>
<dbReference type="Proteomes" id="UP001211065">
    <property type="component" value="Unassembled WGS sequence"/>
</dbReference>
<dbReference type="Gene3D" id="3.30.160.60">
    <property type="entry name" value="Classic Zinc Finger"/>
    <property type="match status" value="1"/>
</dbReference>
<keyword evidence="1" id="KW-0479">Metal-binding</keyword>
<comment type="caution">
    <text evidence="4">The sequence shown here is derived from an EMBL/GenBank/DDBJ whole genome shotgun (WGS) entry which is preliminary data.</text>
</comment>
<feature type="transmembrane region" description="Helical" evidence="2">
    <location>
        <begin position="246"/>
        <end position="265"/>
    </location>
</feature>
<proteinExistence type="predicted"/>
<sequence length="273" mass="30725">DFSELFNFDLCLDSTPNNSTYTNDTSNNSNNFFINQNISDINSILFQPVFPELSETISVNPPPISSTSVLPSPPLTCSLDTFDSFSSPFLGSFDILDSSVINSSSTFNTNPNRYPTSPLVTPQLFPSLSALPELPQYPMSILEINNLVGSSLVTSNFSPPVVPDVPIPDTVIPTTPIKNEVKIPKKSGKEKVLMHRCEHPGCGKLFNRKHNLKVHILTHDKNRKKDFICEHVLSDNKVCKKSFARVHGIFIIFFQRNLFSFFFFYTKKKKKKI</sequence>
<dbReference type="SMART" id="SM00355">
    <property type="entry name" value="ZnF_C2H2"/>
    <property type="match status" value="1"/>
</dbReference>
<accession>A0AAD5TTY0</accession>
<dbReference type="PROSITE" id="PS50157">
    <property type="entry name" value="ZINC_FINGER_C2H2_2"/>
    <property type="match status" value="1"/>
</dbReference>
<dbReference type="GO" id="GO:0008270">
    <property type="term" value="F:zinc ion binding"/>
    <property type="evidence" value="ECO:0007669"/>
    <property type="project" value="UniProtKB-KW"/>
</dbReference>